<comment type="caution">
    <text evidence="1">The sequence shown here is derived from an EMBL/GenBank/DDBJ whole genome shotgun (WGS) entry which is preliminary data.</text>
</comment>
<dbReference type="EMBL" id="LPJR01000059">
    <property type="protein sequence ID" value="KWF24017.1"/>
    <property type="molecule type" value="Genomic_DNA"/>
</dbReference>
<reference evidence="1 2" key="1">
    <citation type="submission" date="2015-11" db="EMBL/GenBank/DDBJ databases">
        <title>Expanding the genomic diversity of Burkholderia species for the development of highly accurate diagnostics.</title>
        <authorList>
            <person name="Sahl J."/>
            <person name="Keim P."/>
            <person name="Wagner D."/>
        </authorList>
    </citation>
    <scope>NUCLEOTIDE SEQUENCE [LARGE SCALE GENOMIC DNA]</scope>
    <source>
        <strain evidence="1 2">MSMB368WGS</strain>
    </source>
</reference>
<protein>
    <recommendedName>
        <fullName evidence="3">Branched-chain amino acid ABC transporter</fullName>
    </recommendedName>
</protein>
<accession>A0A132EC79</accession>
<evidence type="ECO:0000313" key="1">
    <source>
        <dbReference type="EMBL" id="KWF24017.1"/>
    </source>
</evidence>
<dbReference type="OrthoDB" id="9030128at2"/>
<evidence type="ECO:0008006" key="3">
    <source>
        <dbReference type="Google" id="ProtNLM"/>
    </source>
</evidence>
<dbReference type="AlphaFoldDB" id="A0A132EC79"/>
<organism evidence="1 2">
    <name type="scientific">Burkholderia pseudomultivorans</name>
    <dbReference type="NCBI Taxonomy" id="1207504"/>
    <lineage>
        <taxon>Bacteria</taxon>
        <taxon>Pseudomonadati</taxon>
        <taxon>Pseudomonadota</taxon>
        <taxon>Betaproteobacteria</taxon>
        <taxon>Burkholderiales</taxon>
        <taxon>Burkholderiaceae</taxon>
        <taxon>Burkholderia</taxon>
        <taxon>Burkholderia cepacia complex</taxon>
    </lineage>
</organism>
<evidence type="ECO:0000313" key="2">
    <source>
        <dbReference type="Proteomes" id="UP000062912"/>
    </source>
</evidence>
<sequence length="276" mass="27710">MALKTGFGKARETYSMHVKSAYAVSVAVPVAMPAGCSKKSDDGAGNEAAAFAAPPAGDVRVARTGRAASFGRRIAQSGKDKGNGARLAIEDMHTAGRTRPVVRRAAGRAGQAAGRAAAGTRTAFEGAGASGATANGRRIPAPHHFDSTKQLLATADPVAAGRLIRAMNSDAVLTNVGCGFRVALAGGAAAAGGPLAKQATASGIGMQILGGSSVHAGKVVEPANDAARNLICPEAGFAPARTEKGSDSGNPEDGRFGMLPNDFKEAKHTVLDVVTI</sequence>
<gene>
    <name evidence="1" type="ORF">WT56_24805</name>
</gene>
<dbReference type="Proteomes" id="UP000062912">
    <property type="component" value="Unassembled WGS sequence"/>
</dbReference>
<name>A0A132EC79_9BURK</name>
<dbReference type="RefSeq" id="WP_060245141.1">
    <property type="nucleotide sequence ID" value="NZ_LPJR01000059.1"/>
</dbReference>
<proteinExistence type="predicted"/>